<evidence type="ECO:0000313" key="2">
    <source>
        <dbReference type="Proteomes" id="UP000003959"/>
    </source>
</evidence>
<dbReference type="AlphaFoldDB" id="F4Y0E4"/>
<name>F4Y0E4_9CYAN</name>
<protein>
    <submittedName>
        <fullName evidence="1">Uncharacterized protein</fullName>
    </submittedName>
</protein>
<dbReference type="EMBL" id="GL890967">
    <property type="protein sequence ID" value="EGJ29734.1"/>
    <property type="molecule type" value="Genomic_DNA"/>
</dbReference>
<reference evidence="2" key="1">
    <citation type="journal article" date="2011" name="Proc. Natl. Acad. Sci. U.S.A.">
        <title>Genomic insights into the physiology and ecology of the marine filamentous cyanobacterium Lyngbya majuscula.</title>
        <authorList>
            <person name="Jones A.C."/>
            <person name="Monroe E.A."/>
            <person name="Podell S."/>
            <person name="Hess W.R."/>
            <person name="Klages S."/>
            <person name="Esquenazi E."/>
            <person name="Niessen S."/>
            <person name="Hoover H."/>
            <person name="Rothmann M."/>
            <person name="Lasken R.S."/>
            <person name="Yates J.R.III."/>
            <person name="Reinhardt R."/>
            <person name="Kube M."/>
            <person name="Burkart M.D."/>
            <person name="Allen E.E."/>
            <person name="Dorrestein P.C."/>
            <person name="Gerwick W.H."/>
            <person name="Gerwick L."/>
        </authorList>
    </citation>
    <scope>NUCLEOTIDE SEQUENCE [LARGE SCALE GENOMIC DNA]</scope>
    <source>
        <strain evidence="2">3L</strain>
    </source>
</reference>
<evidence type="ECO:0000313" key="1">
    <source>
        <dbReference type="EMBL" id="EGJ29734.1"/>
    </source>
</evidence>
<dbReference type="Proteomes" id="UP000003959">
    <property type="component" value="Unassembled WGS sequence"/>
</dbReference>
<gene>
    <name evidence="1" type="ORF">LYNGBM3L_61250</name>
</gene>
<sequence>MFNQDSSIMAYPQNLQAWAVTRLPQRNG</sequence>
<proteinExistence type="predicted"/>
<accession>F4Y0E4</accession>
<organism evidence="1 2">
    <name type="scientific">Moorena producens 3L</name>
    <dbReference type="NCBI Taxonomy" id="489825"/>
    <lineage>
        <taxon>Bacteria</taxon>
        <taxon>Bacillati</taxon>
        <taxon>Cyanobacteriota</taxon>
        <taxon>Cyanophyceae</taxon>
        <taxon>Coleofasciculales</taxon>
        <taxon>Coleofasciculaceae</taxon>
        <taxon>Moorena</taxon>
    </lineage>
</organism>
<keyword evidence="2" id="KW-1185">Reference proteome</keyword>
<dbReference type="HOGENOM" id="CLU_3412697_0_0_3"/>